<dbReference type="KEGG" id="nnu:104593333"/>
<dbReference type="SUPFAM" id="SSF57850">
    <property type="entry name" value="RING/U-box"/>
    <property type="match status" value="1"/>
</dbReference>
<dbReference type="PROSITE" id="PS50089">
    <property type="entry name" value="ZF_RING_2"/>
    <property type="match status" value="1"/>
</dbReference>
<name>A0A1U7ZRK1_NELNU</name>
<accession>A0A1U7ZRK1</accession>
<reference evidence="2" key="1">
    <citation type="submission" date="2025-08" db="UniProtKB">
        <authorList>
            <consortium name="RefSeq"/>
        </authorList>
    </citation>
    <scope>IDENTIFICATION</scope>
</reference>
<dbReference type="OrthoDB" id="8062037at2759"/>
<sequence length="196" mass="21715">MMGFSCCIGIKMPKLVSDLLSLVEYVKLLMVAALFHLGLLTLFRPSHLRDAHGADHVQESGGYLPSLTSPVVPATVLTPTRLEAIKKRLPAVEFGDFLERSGGNREEMEHQSVCMICLCSLEKRHEIRELPNCCHVFHRECLDKWVDGSQLTCPLCRSKLLPCRGGGDHSKAAAGGGGGDPWMLERFSYLFGEEIF</sequence>
<dbReference type="GO" id="GO:0008270">
    <property type="term" value="F:zinc ion binding"/>
    <property type="evidence" value="ECO:0007669"/>
    <property type="project" value="InterPro"/>
</dbReference>
<dbReference type="Gene3D" id="3.30.40.10">
    <property type="entry name" value="Zinc/RING finger domain, C3HC4 (zinc finger)"/>
    <property type="match status" value="1"/>
</dbReference>
<keyword evidence="1" id="KW-1185">Reference proteome</keyword>
<dbReference type="PANTHER" id="PTHR45969">
    <property type="entry name" value="RING ZINC FINGER PROTEIN-RELATED"/>
    <property type="match status" value="1"/>
</dbReference>
<dbReference type="Pfam" id="PF13639">
    <property type="entry name" value="zf-RING_2"/>
    <property type="match status" value="1"/>
</dbReference>
<gene>
    <name evidence="2" type="primary">LOC104593333</name>
</gene>
<dbReference type="OMA" id="PLVEYMH"/>
<dbReference type="GO" id="GO:0061630">
    <property type="term" value="F:ubiquitin protein ligase activity"/>
    <property type="evidence" value="ECO:0000318"/>
    <property type="project" value="GO_Central"/>
</dbReference>
<dbReference type="SMART" id="SM00744">
    <property type="entry name" value="RINGv"/>
    <property type="match status" value="1"/>
</dbReference>
<dbReference type="InterPro" id="IPR001841">
    <property type="entry name" value="Znf_RING"/>
</dbReference>
<dbReference type="RefSeq" id="XP_010251394.1">
    <property type="nucleotide sequence ID" value="XM_010253092.1"/>
</dbReference>
<organism evidence="1 2">
    <name type="scientific">Nelumbo nucifera</name>
    <name type="common">Sacred lotus</name>
    <dbReference type="NCBI Taxonomy" id="4432"/>
    <lineage>
        <taxon>Eukaryota</taxon>
        <taxon>Viridiplantae</taxon>
        <taxon>Streptophyta</taxon>
        <taxon>Embryophyta</taxon>
        <taxon>Tracheophyta</taxon>
        <taxon>Spermatophyta</taxon>
        <taxon>Magnoliopsida</taxon>
        <taxon>Proteales</taxon>
        <taxon>Nelumbonaceae</taxon>
        <taxon>Nelumbo</taxon>
    </lineage>
</organism>
<evidence type="ECO:0000313" key="1">
    <source>
        <dbReference type="Proteomes" id="UP000189703"/>
    </source>
</evidence>
<dbReference type="Proteomes" id="UP000189703">
    <property type="component" value="Unplaced"/>
</dbReference>
<dbReference type="eggNOG" id="KOG0800">
    <property type="taxonomic scope" value="Eukaryota"/>
</dbReference>
<dbReference type="PANTHER" id="PTHR45969:SF81">
    <property type="entry name" value="OS08G0157400 PROTEIN"/>
    <property type="match status" value="1"/>
</dbReference>
<dbReference type="FunCoup" id="A0A1U7ZRK1">
    <property type="interactions" value="42"/>
</dbReference>
<dbReference type="InterPro" id="IPR013083">
    <property type="entry name" value="Znf_RING/FYVE/PHD"/>
</dbReference>
<dbReference type="GeneID" id="104593333"/>
<dbReference type="AlphaFoldDB" id="A0A1U7ZRK1"/>
<proteinExistence type="predicted"/>
<dbReference type="SMART" id="SM00184">
    <property type="entry name" value="RING"/>
    <property type="match status" value="1"/>
</dbReference>
<dbReference type="GO" id="GO:0016567">
    <property type="term" value="P:protein ubiquitination"/>
    <property type="evidence" value="ECO:0000318"/>
    <property type="project" value="GO_Central"/>
</dbReference>
<dbReference type="InterPro" id="IPR011016">
    <property type="entry name" value="Znf_RING-CH"/>
</dbReference>
<evidence type="ECO:0000313" key="2">
    <source>
        <dbReference type="RefSeq" id="XP_010251394.1"/>
    </source>
</evidence>
<protein>
    <submittedName>
        <fullName evidence="2">Probable E3 ubiquitin-protein ligase RHA1A</fullName>
    </submittedName>
</protein>